<dbReference type="AlphaFoldDB" id="A0A645J5Z5"/>
<name>A0A645J5Z5_9ZZZZ</name>
<organism evidence="1">
    <name type="scientific">bioreactor metagenome</name>
    <dbReference type="NCBI Taxonomy" id="1076179"/>
    <lineage>
        <taxon>unclassified sequences</taxon>
        <taxon>metagenomes</taxon>
        <taxon>ecological metagenomes</taxon>
    </lineage>
</organism>
<proteinExistence type="predicted"/>
<gene>
    <name evidence="1" type="ORF">SDC9_206592</name>
</gene>
<dbReference type="SUPFAM" id="SSF53822">
    <property type="entry name" value="Periplasmic binding protein-like I"/>
    <property type="match status" value="1"/>
</dbReference>
<dbReference type="EMBL" id="VSSQ01132169">
    <property type="protein sequence ID" value="MPN58876.1"/>
    <property type="molecule type" value="Genomic_DNA"/>
</dbReference>
<evidence type="ECO:0000313" key="1">
    <source>
        <dbReference type="EMBL" id="MPN58876.1"/>
    </source>
</evidence>
<accession>A0A645J5Z5</accession>
<dbReference type="InterPro" id="IPR028082">
    <property type="entry name" value="Peripla_BP_I"/>
</dbReference>
<evidence type="ECO:0008006" key="2">
    <source>
        <dbReference type="Google" id="ProtNLM"/>
    </source>
</evidence>
<reference evidence="1" key="1">
    <citation type="submission" date="2019-08" db="EMBL/GenBank/DDBJ databases">
        <authorList>
            <person name="Kucharzyk K."/>
            <person name="Murdoch R.W."/>
            <person name="Higgins S."/>
            <person name="Loffler F."/>
        </authorList>
    </citation>
    <scope>NUCLEOTIDE SEQUENCE</scope>
</reference>
<dbReference type="Gene3D" id="3.40.50.2300">
    <property type="match status" value="1"/>
</dbReference>
<sequence length="100" mass="10764">MQAGIEQALRAAGIWNNITMVSYDGYQSVVKDMMDNPNGPVQALTTNEPYRQGLAAVEMAMRAINGGSSEGTVFVETVAFGVDKAAQYYDPSKVLVDTVQ</sequence>
<comment type="caution">
    <text evidence="1">The sequence shown here is derived from an EMBL/GenBank/DDBJ whole genome shotgun (WGS) entry which is preliminary data.</text>
</comment>
<protein>
    <recommendedName>
        <fullName evidence="2">Periplasmic binding protein domain-containing protein</fullName>
    </recommendedName>
</protein>